<accession>A0A388JUU0</accession>
<dbReference type="SUPFAM" id="SSF48452">
    <property type="entry name" value="TPR-like"/>
    <property type="match status" value="1"/>
</dbReference>
<dbReference type="Gramene" id="GBG61482">
    <property type="protein sequence ID" value="GBG61482"/>
    <property type="gene ID" value="CBR_g21825"/>
</dbReference>
<feature type="region of interest" description="Disordered" evidence="3">
    <location>
        <begin position="893"/>
        <end position="931"/>
    </location>
</feature>
<dbReference type="Gene3D" id="1.10.238.10">
    <property type="entry name" value="EF-hand"/>
    <property type="match status" value="2"/>
</dbReference>
<keyword evidence="1" id="KW-0106">Calcium</keyword>
<feature type="compositionally biased region" description="Low complexity" evidence="3">
    <location>
        <begin position="898"/>
        <end position="920"/>
    </location>
</feature>
<evidence type="ECO:0000256" key="2">
    <source>
        <dbReference type="PROSITE-ProRule" id="PRU00339"/>
    </source>
</evidence>
<feature type="repeat" description="TPR" evidence="2">
    <location>
        <begin position="421"/>
        <end position="454"/>
    </location>
</feature>
<dbReference type="InterPro" id="IPR018247">
    <property type="entry name" value="EF_Hand_1_Ca_BS"/>
</dbReference>
<feature type="domain" description="EF-hand" evidence="4">
    <location>
        <begin position="20"/>
        <end position="55"/>
    </location>
</feature>
<dbReference type="Pfam" id="PF13414">
    <property type="entry name" value="TPR_11"/>
    <property type="match status" value="1"/>
</dbReference>
<feature type="repeat" description="TPR" evidence="2">
    <location>
        <begin position="489"/>
        <end position="522"/>
    </location>
</feature>
<evidence type="ECO:0000313" key="6">
    <source>
        <dbReference type="Proteomes" id="UP000265515"/>
    </source>
</evidence>
<comment type="caution">
    <text evidence="5">The sequence shown here is derived from an EMBL/GenBank/DDBJ whole genome shotgun (WGS) entry which is preliminary data.</text>
</comment>
<dbReference type="InterPro" id="IPR002048">
    <property type="entry name" value="EF_hand_dom"/>
</dbReference>
<feature type="compositionally biased region" description="Pro residues" evidence="3">
    <location>
        <begin position="133"/>
        <end position="147"/>
    </location>
</feature>
<protein>
    <recommendedName>
        <fullName evidence="4">EF-hand domain-containing protein</fullName>
    </recommendedName>
</protein>
<feature type="repeat" description="TPR" evidence="2">
    <location>
        <begin position="455"/>
        <end position="488"/>
    </location>
</feature>
<reference evidence="5 6" key="1">
    <citation type="journal article" date="2018" name="Cell">
        <title>The Chara Genome: Secondary Complexity and Implications for Plant Terrestrialization.</title>
        <authorList>
            <person name="Nishiyama T."/>
            <person name="Sakayama H."/>
            <person name="Vries J.D."/>
            <person name="Buschmann H."/>
            <person name="Saint-Marcoux D."/>
            <person name="Ullrich K.K."/>
            <person name="Haas F.B."/>
            <person name="Vanderstraeten L."/>
            <person name="Becker D."/>
            <person name="Lang D."/>
            <person name="Vosolsobe S."/>
            <person name="Rombauts S."/>
            <person name="Wilhelmsson P.K.I."/>
            <person name="Janitza P."/>
            <person name="Kern R."/>
            <person name="Heyl A."/>
            <person name="Rumpler F."/>
            <person name="Villalobos L.I.A.C."/>
            <person name="Clay J.M."/>
            <person name="Skokan R."/>
            <person name="Toyoda A."/>
            <person name="Suzuki Y."/>
            <person name="Kagoshima H."/>
            <person name="Schijlen E."/>
            <person name="Tajeshwar N."/>
            <person name="Catarino B."/>
            <person name="Hetherington A.J."/>
            <person name="Saltykova A."/>
            <person name="Bonnot C."/>
            <person name="Breuninger H."/>
            <person name="Symeonidi A."/>
            <person name="Radhakrishnan G.V."/>
            <person name="Van Nieuwerburgh F."/>
            <person name="Deforce D."/>
            <person name="Chang C."/>
            <person name="Karol K.G."/>
            <person name="Hedrich R."/>
            <person name="Ulvskov P."/>
            <person name="Glockner G."/>
            <person name="Delwiche C.F."/>
            <person name="Petrasek J."/>
            <person name="Van de Peer Y."/>
            <person name="Friml J."/>
            <person name="Beilby M."/>
            <person name="Dolan L."/>
            <person name="Kohara Y."/>
            <person name="Sugano S."/>
            <person name="Fujiyama A."/>
            <person name="Delaux P.-M."/>
            <person name="Quint M."/>
            <person name="TheiBen G."/>
            <person name="Hagemann M."/>
            <person name="Harholt J."/>
            <person name="Dunand C."/>
            <person name="Zachgo S."/>
            <person name="Langdale J."/>
            <person name="Maumus F."/>
            <person name="Straeten D.V.D."/>
            <person name="Gould S.B."/>
            <person name="Rensing S.A."/>
        </authorList>
    </citation>
    <scope>NUCLEOTIDE SEQUENCE [LARGE SCALE GENOMIC DNA]</scope>
    <source>
        <strain evidence="5 6">S276</strain>
    </source>
</reference>
<dbReference type="SMART" id="SM00028">
    <property type="entry name" value="TPR"/>
    <property type="match status" value="7"/>
</dbReference>
<dbReference type="GO" id="GO:0005509">
    <property type="term" value="F:calcium ion binding"/>
    <property type="evidence" value="ECO:0007669"/>
    <property type="project" value="InterPro"/>
</dbReference>
<proteinExistence type="predicted"/>
<gene>
    <name evidence="5" type="ORF">CBR_g21825</name>
</gene>
<feature type="region of interest" description="Disordered" evidence="3">
    <location>
        <begin position="253"/>
        <end position="291"/>
    </location>
</feature>
<feature type="compositionally biased region" description="Low complexity" evidence="3">
    <location>
        <begin position="148"/>
        <end position="158"/>
    </location>
</feature>
<dbReference type="SMART" id="SM00054">
    <property type="entry name" value="EFh"/>
    <property type="match status" value="1"/>
</dbReference>
<dbReference type="Gene3D" id="1.25.40.10">
    <property type="entry name" value="Tetratricopeptide repeat domain"/>
    <property type="match status" value="1"/>
</dbReference>
<dbReference type="PANTHER" id="PTHR45081:SF1">
    <property type="entry name" value="EF HAND FAMILY PROTEIN, PUTATIVE, EXPRESSED-RELATED"/>
    <property type="match status" value="1"/>
</dbReference>
<dbReference type="PROSITE" id="PS50293">
    <property type="entry name" value="TPR_REGION"/>
    <property type="match status" value="1"/>
</dbReference>
<feature type="compositionally biased region" description="Low complexity" evidence="3">
    <location>
        <begin position="182"/>
        <end position="192"/>
    </location>
</feature>
<dbReference type="PROSITE" id="PS50005">
    <property type="entry name" value="TPR"/>
    <property type="match status" value="5"/>
</dbReference>
<dbReference type="InterPro" id="IPR019734">
    <property type="entry name" value="TPR_rpt"/>
</dbReference>
<dbReference type="PANTHER" id="PTHR45081">
    <property type="entry name" value="EF HAND FAMILY PROTEIN, PUTATIVE, EXPRESSED-RELATED"/>
    <property type="match status" value="1"/>
</dbReference>
<keyword evidence="6" id="KW-1185">Reference proteome</keyword>
<dbReference type="EMBL" id="BFEA01000020">
    <property type="protein sequence ID" value="GBG61482.1"/>
    <property type="molecule type" value="Genomic_DNA"/>
</dbReference>
<feature type="repeat" description="TPR" evidence="2">
    <location>
        <begin position="311"/>
        <end position="344"/>
    </location>
</feature>
<name>A0A388JUU0_CHABU</name>
<dbReference type="STRING" id="69332.A0A388JUU0"/>
<evidence type="ECO:0000259" key="4">
    <source>
        <dbReference type="PROSITE" id="PS50222"/>
    </source>
</evidence>
<sequence>MGGKDVGNGDGLRTPLLTPLRLRKVDMIFRNFDKDANGFLDREEMANLVIAVNPRVTFTAEQINAILEEVFRTYAKYIDTARGLTIQGLRQTYADGAGDVDRDFSALGYSLDSEGGGPGTEKSIVIPITPVTTAPPTPMARSPPPARAPAGRPRSPTGGVPGAFDVADARRGPFAPPPSVTSSRPPGSLGRPGPFPAYTDISTRSSIRGGSERERDESGILSNASSADGIVFANTHVLLSDLDRILTKEDEANWRAPGAGAGGGPGSAGEEPAEEELGPEGGSGKNVSAVSKEVTELQSKIDKIPSSEEAFEAHMEIGKVLADRSKFREALVSFTKAAQLKPTNVKAHFRCGNVLYRMKNYGKARESYEKGIEVGKANPMIYTSVMPQLHVNLGITLEAEGMLLCACDHYREAAILNTQHFRALKLLGSALFGVGELDKAEQALEHAIYLRPSYADAHCDYGSTLHALGEDEKAKRMFKRALELFPEHANALYNYAGLLRDMGEFAEAVSIYDRILKLEPKNWRAMLNKAVALLGDKQHEEAKLALKDAFKITNRVELYDAIRHLKRISRKNKQLSSALESLPEQATPGRDGELAYGGQALVVELHRFQRYSQKMTSPKTMAEALEVRAFQRHTRVCRFDVTKLRAEVKDGPGIPADKKVRKAVVERIMRKLLHFLSAETFQGAMRAMNERVLSVLETKRNGMVDLALFFALIAPLCGGDVDERKRVAFQALVWASDKTSGEISERDAFKYFKVLRTVYLPPKNESSLLRQEQEEEEEELVAATRGGARAAGGTMSFREFKEVFNDPVKGFDLLETVLMLEQRDRIRHSGLACAVCAYTLVGLRYKEVNVGFSLCSLCYGEGKVPQEFKRETYVFKEMKAENRLFPERFSRFVSSGGARSPTSQPASPSSAGQQQQQQQQQDKRPSTVAAH</sequence>
<dbReference type="GO" id="GO:0005886">
    <property type="term" value="C:plasma membrane"/>
    <property type="evidence" value="ECO:0007669"/>
    <property type="project" value="TreeGrafter"/>
</dbReference>
<evidence type="ECO:0000256" key="3">
    <source>
        <dbReference type="SAM" id="MobiDB-lite"/>
    </source>
</evidence>
<dbReference type="OMA" id="SEKRVFW"/>
<dbReference type="InterPro" id="IPR011990">
    <property type="entry name" value="TPR-like_helical_dom_sf"/>
</dbReference>
<dbReference type="Pfam" id="PF13181">
    <property type="entry name" value="TPR_8"/>
    <property type="match status" value="1"/>
</dbReference>
<organism evidence="5 6">
    <name type="scientific">Chara braunii</name>
    <name type="common">Braun's stonewort</name>
    <dbReference type="NCBI Taxonomy" id="69332"/>
    <lineage>
        <taxon>Eukaryota</taxon>
        <taxon>Viridiplantae</taxon>
        <taxon>Streptophyta</taxon>
        <taxon>Charophyceae</taxon>
        <taxon>Charales</taxon>
        <taxon>Characeae</taxon>
        <taxon>Chara</taxon>
    </lineage>
</organism>
<dbReference type="Pfam" id="PF14559">
    <property type="entry name" value="TPR_19"/>
    <property type="match status" value="1"/>
</dbReference>
<dbReference type="OrthoDB" id="9991317at2759"/>
<dbReference type="AlphaFoldDB" id="A0A388JUU0"/>
<feature type="repeat" description="TPR" evidence="2">
    <location>
        <begin position="345"/>
        <end position="378"/>
    </location>
</feature>
<keyword evidence="2" id="KW-0802">TPR repeat</keyword>
<dbReference type="PROSITE" id="PS50222">
    <property type="entry name" value="EF_HAND_2"/>
    <property type="match status" value="1"/>
</dbReference>
<evidence type="ECO:0000313" key="5">
    <source>
        <dbReference type="EMBL" id="GBG61482.1"/>
    </source>
</evidence>
<dbReference type="Proteomes" id="UP000265515">
    <property type="component" value="Unassembled WGS sequence"/>
</dbReference>
<evidence type="ECO:0000256" key="1">
    <source>
        <dbReference type="ARBA" id="ARBA00022837"/>
    </source>
</evidence>
<dbReference type="PROSITE" id="PS00018">
    <property type="entry name" value="EF_HAND_1"/>
    <property type="match status" value="1"/>
</dbReference>
<dbReference type="InterPro" id="IPR011992">
    <property type="entry name" value="EF-hand-dom_pair"/>
</dbReference>
<feature type="region of interest" description="Disordered" evidence="3">
    <location>
        <begin position="130"/>
        <end position="218"/>
    </location>
</feature>
<dbReference type="SUPFAM" id="SSF47473">
    <property type="entry name" value="EF-hand"/>
    <property type="match status" value="1"/>
</dbReference>